<protein>
    <recommendedName>
        <fullName evidence="1">UPF0260 protein ACFPPC_24320</fullName>
    </recommendedName>
</protein>
<dbReference type="InterPro" id="IPR008228">
    <property type="entry name" value="UCP006173"/>
</dbReference>
<evidence type="ECO:0000313" key="2">
    <source>
        <dbReference type="EMBL" id="MFC5395764.1"/>
    </source>
</evidence>
<dbReference type="HAMAP" id="MF_00676">
    <property type="entry name" value="UPF0260"/>
    <property type="match status" value="1"/>
</dbReference>
<dbReference type="Proteomes" id="UP001596104">
    <property type="component" value="Unassembled WGS sequence"/>
</dbReference>
<comment type="similarity">
    <text evidence="1">Belongs to the UPF0260 family.</text>
</comment>
<dbReference type="PANTHER" id="PTHR37421">
    <property type="entry name" value="UPF0260 PROTEIN YCGN"/>
    <property type="match status" value="1"/>
</dbReference>
<dbReference type="InterPro" id="IPR005358">
    <property type="entry name" value="Puta_zinc/iron-chelating_dom"/>
</dbReference>
<gene>
    <name evidence="2" type="ORF">ACFPPC_24320</name>
</gene>
<accession>A0ABW0HL13</accession>
<name>A0ABW0HL13_9HYPH</name>
<organism evidence="2 3">
    <name type="scientific">Bosea vestrisii</name>
    <dbReference type="NCBI Taxonomy" id="151416"/>
    <lineage>
        <taxon>Bacteria</taxon>
        <taxon>Pseudomonadati</taxon>
        <taxon>Pseudomonadota</taxon>
        <taxon>Alphaproteobacteria</taxon>
        <taxon>Hyphomicrobiales</taxon>
        <taxon>Boseaceae</taxon>
        <taxon>Bosea</taxon>
    </lineage>
</organism>
<dbReference type="PIRSF" id="PIRSF006173">
    <property type="entry name" value="UCP006173"/>
    <property type="match status" value="1"/>
</dbReference>
<dbReference type="PANTHER" id="PTHR37421:SF1">
    <property type="entry name" value="UPF0260 PROTEIN YCGN"/>
    <property type="match status" value="1"/>
</dbReference>
<dbReference type="RefSeq" id="WP_377011866.1">
    <property type="nucleotide sequence ID" value="NZ_JBHSLV010000055.1"/>
</dbReference>
<dbReference type="Pfam" id="PF03692">
    <property type="entry name" value="CxxCxxCC"/>
    <property type="match status" value="1"/>
</dbReference>
<dbReference type="EMBL" id="JBHSLV010000055">
    <property type="protein sequence ID" value="MFC5395764.1"/>
    <property type="molecule type" value="Genomic_DNA"/>
</dbReference>
<dbReference type="NCBIfam" id="NF003507">
    <property type="entry name" value="PRK05170.2-5"/>
    <property type="match status" value="1"/>
</dbReference>
<sequence length="164" mass="18344">MADAMIDSTPFWRSKTLEEMTEAEWESLCDGCGRCCLVKLEDEDTGKIHATDIGCRLFDAGTCRCHDYANRSKTVPDCVTLTPDAVRTLSWLPPTCAYRLLGEGRDLPWWHPLVSGDPETVIAAGVSVRGKVHANEDEVAEEEIVERIVAWPLRWPKAARGDKR</sequence>
<comment type="caution">
    <text evidence="2">The sequence shown here is derived from an EMBL/GenBank/DDBJ whole genome shotgun (WGS) entry which is preliminary data.</text>
</comment>
<reference evidence="3" key="1">
    <citation type="journal article" date="2019" name="Int. J. Syst. Evol. Microbiol.">
        <title>The Global Catalogue of Microorganisms (GCM) 10K type strain sequencing project: providing services to taxonomists for standard genome sequencing and annotation.</title>
        <authorList>
            <consortium name="The Broad Institute Genomics Platform"/>
            <consortium name="The Broad Institute Genome Sequencing Center for Infectious Disease"/>
            <person name="Wu L."/>
            <person name="Ma J."/>
        </authorList>
    </citation>
    <scope>NUCLEOTIDE SEQUENCE [LARGE SCALE GENOMIC DNA]</scope>
    <source>
        <strain evidence="3">CGMCC 1.16326</strain>
    </source>
</reference>
<proteinExistence type="inferred from homology"/>
<evidence type="ECO:0000256" key="1">
    <source>
        <dbReference type="HAMAP-Rule" id="MF_00676"/>
    </source>
</evidence>
<evidence type="ECO:0000313" key="3">
    <source>
        <dbReference type="Proteomes" id="UP001596104"/>
    </source>
</evidence>
<dbReference type="NCBIfam" id="NF003501">
    <property type="entry name" value="PRK05170.1-5"/>
    <property type="match status" value="1"/>
</dbReference>
<keyword evidence="3" id="KW-1185">Reference proteome</keyword>